<dbReference type="Proteomes" id="UP000479000">
    <property type="component" value="Unassembled WGS sequence"/>
</dbReference>
<sequence>MLINRHARNRKIPEDERIVPAGVGDKEHVLGQVSMHFDSRTGCTETCTCKWLEYLGCTLP</sequence>
<dbReference type="AlphaFoldDB" id="A0A6H5GPH3"/>
<proteinExistence type="predicted"/>
<reference evidence="1 2" key="1">
    <citation type="submission" date="2020-02" db="EMBL/GenBank/DDBJ databases">
        <authorList>
            <person name="Ferguson B K."/>
        </authorList>
    </citation>
    <scope>NUCLEOTIDE SEQUENCE [LARGE SCALE GENOMIC DNA]</scope>
</reference>
<protein>
    <submittedName>
        <fullName evidence="1">Uncharacterized protein</fullName>
    </submittedName>
</protein>
<evidence type="ECO:0000313" key="2">
    <source>
        <dbReference type="Proteomes" id="UP000479000"/>
    </source>
</evidence>
<name>A0A6H5GPH3_9HEMI</name>
<organism evidence="1 2">
    <name type="scientific">Nesidiocoris tenuis</name>
    <dbReference type="NCBI Taxonomy" id="355587"/>
    <lineage>
        <taxon>Eukaryota</taxon>
        <taxon>Metazoa</taxon>
        <taxon>Ecdysozoa</taxon>
        <taxon>Arthropoda</taxon>
        <taxon>Hexapoda</taxon>
        <taxon>Insecta</taxon>
        <taxon>Pterygota</taxon>
        <taxon>Neoptera</taxon>
        <taxon>Paraneoptera</taxon>
        <taxon>Hemiptera</taxon>
        <taxon>Heteroptera</taxon>
        <taxon>Panheteroptera</taxon>
        <taxon>Cimicomorpha</taxon>
        <taxon>Miridae</taxon>
        <taxon>Dicyphina</taxon>
        <taxon>Nesidiocoris</taxon>
    </lineage>
</organism>
<keyword evidence="2" id="KW-1185">Reference proteome</keyword>
<feature type="non-terminal residue" evidence="1">
    <location>
        <position position="60"/>
    </location>
</feature>
<gene>
    <name evidence="1" type="ORF">NTEN_LOCUS11451</name>
</gene>
<evidence type="ECO:0000313" key="1">
    <source>
        <dbReference type="EMBL" id="CAB0005974.1"/>
    </source>
</evidence>
<dbReference type="EMBL" id="CADCXU010017044">
    <property type="protein sequence ID" value="CAB0005974.1"/>
    <property type="molecule type" value="Genomic_DNA"/>
</dbReference>
<accession>A0A6H5GPH3</accession>